<proteinExistence type="inferred from homology"/>
<dbReference type="AlphaFoldDB" id="A0A6J1I1S2"/>
<feature type="transmembrane region" description="Helical" evidence="3">
    <location>
        <begin position="84"/>
        <end position="115"/>
    </location>
</feature>
<organism evidence="4 5">
    <name type="scientific">Cucurbita maxima</name>
    <name type="common">Pumpkin</name>
    <name type="synonym">Winter squash</name>
    <dbReference type="NCBI Taxonomy" id="3661"/>
    <lineage>
        <taxon>Eukaryota</taxon>
        <taxon>Viridiplantae</taxon>
        <taxon>Streptophyta</taxon>
        <taxon>Embryophyta</taxon>
        <taxon>Tracheophyta</taxon>
        <taxon>Spermatophyta</taxon>
        <taxon>Magnoliopsida</taxon>
        <taxon>eudicotyledons</taxon>
        <taxon>Gunneridae</taxon>
        <taxon>Pentapetalae</taxon>
        <taxon>rosids</taxon>
        <taxon>fabids</taxon>
        <taxon>Cucurbitales</taxon>
        <taxon>Cucurbitaceae</taxon>
        <taxon>Cucurbiteae</taxon>
        <taxon>Cucurbita</taxon>
    </lineage>
</organism>
<dbReference type="PANTHER" id="PTHR31374:SF7">
    <property type="entry name" value="SAUR-LIKE AUXIN-RESPONSIVE PROTEIN FAMILY"/>
    <property type="match status" value="1"/>
</dbReference>
<dbReference type="Proteomes" id="UP000504608">
    <property type="component" value="Unplaced"/>
</dbReference>
<evidence type="ECO:0000256" key="2">
    <source>
        <dbReference type="SAM" id="MobiDB-lite"/>
    </source>
</evidence>
<evidence type="ECO:0000256" key="1">
    <source>
        <dbReference type="ARBA" id="ARBA00006974"/>
    </source>
</evidence>
<gene>
    <name evidence="5" type="primary">LOC111470119</name>
</gene>
<protein>
    <submittedName>
        <fullName evidence="5">Uncharacterized protein LOC111470119 isoform X1</fullName>
    </submittedName>
</protein>
<dbReference type="InterPro" id="IPR003676">
    <property type="entry name" value="SAUR_fam"/>
</dbReference>
<keyword evidence="3" id="KW-1133">Transmembrane helix</keyword>
<feature type="region of interest" description="Disordered" evidence="2">
    <location>
        <begin position="1"/>
        <end position="31"/>
    </location>
</feature>
<reference evidence="5" key="1">
    <citation type="submission" date="2025-08" db="UniProtKB">
        <authorList>
            <consortium name="RefSeq"/>
        </authorList>
    </citation>
    <scope>IDENTIFICATION</scope>
    <source>
        <tissue evidence="5">Young leaves</tissue>
    </source>
</reference>
<keyword evidence="3" id="KW-0812">Transmembrane</keyword>
<dbReference type="OrthoDB" id="1916968at2759"/>
<dbReference type="GO" id="GO:0009733">
    <property type="term" value="P:response to auxin"/>
    <property type="evidence" value="ECO:0007669"/>
    <property type="project" value="InterPro"/>
</dbReference>
<accession>A0A6J1I1S2</accession>
<dbReference type="KEGG" id="cmax:111470119"/>
<sequence length="332" mass="37087">MKSKENKKLKAVQKNRPSFPEAPSFSNAHSSVPPNRINKYSFPSLPSPSPSTLLLLPCLFFLAFPPKCSSSSPVSSSFFLSFFLSAFSALGFASLFHLSSIFVQFLVFIIILHPFHFRHCKTRFPQIRILTSPFPVLLTLFFPPLLSISEFCPGVLFNCGERLEMDENGGIKLTGIRQIVRLKETLQHWQGVAINPISKAAAHENPSQNINQNNGILSPAINKRLTNVLCCDSDEESCQSPEHPPDVPKGYLAVYVGPELRRFIIPTSYLSHSVFKVLLEKAEEEFGFDHSGGLTFPCEIETFKYLLKCMESQHKDHPDDHTPAGSSLTMEG</sequence>
<name>A0A6J1I1S2_CUCMA</name>
<dbReference type="GeneID" id="111470119"/>
<keyword evidence="4" id="KW-1185">Reference proteome</keyword>
<keyword evidence="3" id="KW-0472">Membrane</keyword>
<evidence type="ECO:0000256" key="3">
    <source>
        <dbReference type="SAM" id="Phobius"/>
    </source>
</evidence>
<comment type="similarity">
    <text evidence="1">Belongs to the ARG7 family.</text>
</comment>
<dbReference type="RefSeq" id="XP_022971372.1">
    <property type="nucleotide sequence ID" value="XM_023115604.1"/>
</dbReference>
<evidence type="ECO:0000313" key="5">
    <source>
        <dbReference type="RefSeq" id="XP_022971372.1"/>
    </source>
</evidence>
<dbReference type="PANTHER" id="PTHR31374">
    <property type="entry name" value="AUXIN-INDUCED PROTEIN-LIKE-RELATED"/>
    <property type="match status" value="1"/>
</dbReference>
<feature type="transmembrane region" description="Helical" evidence="3">
    <location>
        <begin position="127"/>
        <end position="146"/>
    </location>
</feature>
<dbReference type="Pfam" id="PF02519">
    <property type="entry name" value="Auxin_inducible"/>
    <property type="match status" value="1"/>
</dbReference>
<evidence type="ECO:0000313" key="4">
    <source>
        <dbReference type="Proteomes" id="UP000504608"/>
    </source>
</evidence>